<dbReference type="EMBL" id="JAAKDE010000004">
    <property type="protein sequence ID" value="MBA2132489.1"/>
    <property type="molecule type" value="Genomic_DNA"/>
</dbReference>
<dbReference type="InterPro" id="IPR013780">
    <property type="entry name" value="Glyco_hydro_b"/>
</dbReference>
<comment type="caution">
    <text evidence="7">The sequence shown here is derived from an EMBL/GenBank/DDBJ whole genome shotgun (WGS) entry which is preliminary data.</text>
</comment>
<dbReference type="GO" id="GO:0016020">
    <property type="term" value="C:membrane"/>
    <property type="evidence" value="ECO:0007669"/>
    <property type="project" value="GOC"/>
</dbReference>
<sequence>MQPEKNPFVAVDTGQEFQQVIGFGGAFTEASAFLFAHLAPDKQEEVLQAYFHPERGIGYSLGRTHMNSCDFSLGSYSCDDVRGDVELKYFNIERDRRYIIPMIKAALAVKGGPIKMLISPWSPPAWMKTNEQMCHGGKLKEEYRATWALFYAKFIKAYEAAGIPIWALTVQNEPAAKQTWESCLYTAEEERDFVRDYLGPTLAREGLGDKKIFAWDHNRDLLYERAKVILGDEKAASYVSGMAFHWYSGGHFEEVRKTHETFPDKELLFTEGCIELGMKLGQWDRGERYAHNMIGDFTNGANGWLDWNLILDPAGGPNHVANFCDAPVVADPVANRVYYQSSYYYIGHFSKYVKPGARRVNCTCTDRRLEAVAFKNPDQTVAVIVFNPTDEECRFQLAINGQAGMMSSPSHSITTYLWGA</sequence>
<gene>
    <name evidence="7" type="ORF">G5B42_02875</name>
</gene>
<feature type="domain" description="Glycosyl hydrolase family 30 TIM-barrel" evidence="5">
    <location>
        <begin position="21"/>
        <end position="353"/>
    </location>
</feature>
<dbReference type="PRINTS" id="PR00843">
    <property type="entry name" value="GLHYDRLASE30"/>
</dbReference>
<dbReference type="GO" id="GO:0004348">
    <property type="term" value="F:glucosylceramidase activity"/>
    <property type="evidence" value="ECO:0007669"/>
    <property type="project" value="InterPro"/>
</dbReference>
<keyword evidence="2" id="KW-0732">Signal</keyword>
<dbReference type="PANTHER" id="PTHR11069:SF23">
    <property type="entry name" value="LYSOSOMAL ACID GLUCOSYLCERAMIDASE"/>
    <property type="match status" value="1"/>
</dbReference>
<evidence type="ECO:0000256" key="1">
    <source>
        <dbReference type="ARBA" id="ARBA00005382"/>
    </source>
</evidence>
<organism evidence="7 8">
    <name type="scientific">Capillibacterium thermochitinicola</name>
    <dbReference type="NCBI Taxonomy" id="2699427"/>
    <lineage>
        <taxon>Bacteria</taxon>
        <taxon>Bacillati</taxon>
        <taxon>Bacillota</taxon>
        <taxon>Capillibacterium</taxon>
    </lineage>
</organism>
<evidence type="ECO:0000259" key="5">
    <source>
        <dbReference type="Pfam" id="PF02055"/>
    </source>
</evidence>
<evidence type="ECO:0000313" key="8">
    <source>
        <dbReference type="Proteomes" id="UP000657177"/>
    </source>
</evidence>
<reference evidence="7" key="1">
    <citation type="submission" date="2020-06" db="EMBL/GenBank/DDBJ databases">
        <title>Novel chitinolytic bacterium.</title>
        <authorList>
            <person name="Ungkulpasvich U."/>
            <person name="Kosugi A."/>
            <person name="Uke A."/>
        </authorList>
    </citation>
    <scope>NUCLEOTIDE SEQUENCE</scope>
    <source>
        <strain evidence="7">UUS1-1</strain>
    </source>
</reference>
<evidence type="ECO:0000256" key="2">
    <source>
        <dbReference type="ARBA" id="ARBA00022729"/>
    </source>
</evidence>
<evidence type="ECO:0000256" key="3">
    <source>
        <dbReference type="ARBA" id="ARBA00022801"/>
    </source>
</evidence>
<proteinExistence type="inferred from homology"/>
<accession>A0A8J6I0J1</accession>
<dbReference type="InterPro" id="IPR001139">
    <property type="entry name" value="Glyco_hydro_30"/>
</dbReference>
<dbReference type="SUPFAM" id="SSF51445">
    <property type="entry name" value="(Trans)glycosidases"/>
    <property type="match status" value="1"/>
</dbReference>
<evidence type="ECO:0000256" key="4">
    <source>
        <dbReference type="RuleBase" id="RU361188"/>
    </source>
</evidence>
<keyword evidence="8" id="KW-1185">Reference proteome</keyword>
<dbReference type="Pfam" id="PF17189">
    <property type="entry name" value="Glyco_hydro_30C"/>
    <property type="match status" value="1"/>
</dbReference>
<name>A0A8J6I0J1_9FIRM</name>
<dbReference type="Pfam" id="PF02055">
    <property type="entry name" value="Glyco_hydro_30"/>
    <property type="match status" value="1"/>
</dbReference>
<feature type="domain" description="Glycosyl hydrolase family 30 beta sandwich" evidence="6">
    <location>
        <begin position="356"/>
        <end position="416"/>
    </location>
</feature>
<evidence type="ECO:0000313" key="7">
    <source>
        <dbReference type="EMBL" id="MBA2132489.1"/>
    </source>
</evidence>
<dbReference type="InterPro" id="IPR017853">
    <property type="entry name" value="GH"/>
</dbReference>
<dbReference type="PANTHER" id="PTHR11069">
    <property type="entry name" value="GLUCOSYLCERAMIDASE"/>
    <property type="match status" value="1"/>
</dbReference>
<dbReference type="InterPro" id="IPR033453">
    <property type="entry name" value="Glyco_hydro_30_TIM-barrel"/>
</dbReference>
<dbReference type="Gene3D" id="2.60.40.1180">
    <property type="entry name" value="Golgi alpha-mannosidase II"/>
    <property type="match status" value="1"/>
</dbReference>
<protein>
    <submittedName>
        <fullName evidence="7">Glycoside hydrolase family 30 protein</fullName>
    </submittedName>
</protein>
<keyword evidence="4" id="KW-0326">Glycosidase</keyword>
<dbReference type="GO" id="GO:0006680">
    <property type="term" value="P:glucosylceramide catabolic process"/>
    <property type="evidence" value="ECO:0007669"/>
    <property type="project" value="TreeGrafter"/>
</dbReference>
<dbReference type="Gene3D" id="3.20.20.80">
    <property type="entry name" value="Glycosidases"/>
    <property type="match status" value="1"/>
</dbReference>
<comment type="similarity">
    <text evidence="1 4">Belongs to the glycosyl hydrolase 30 family.</text>
</comment>
<evidence type="ECO:0000259" key="6">
    <source>
        <dbReference type="Pfam" id="PF17189"/>
    </source>
</evidence>
<dbReference type="AlphaFoldDB" id="A0A8J6I0J1"/>
<dbReference type="InterPro" id="IPR033452">
    <property type="entry name" value="GH30_C"/>
</dbReference>
<dbReference type="Proteomes" id="UP000657177">
    <property type="component" value="Unassembled WGS sequence"/>
</dbReference>
<keyword evidence="3 4" id="KW-0378">Hydrolase</keyword>